<keyword evidence="2 7" id="KW-0489">Methyltransferase</keyword>
<dbReference type="GO" id="GO:0008168">
    <property type="term" value="F:methyltransferase activity"/>
    <property type="evidence" value="ECO:0007669"/>
    <property type="project" value="UniProtKB-KW"/>
</dbReference>
<feature type="region of interest" description="Disordered" evidence="5">
    <location>
        <begin position="150"/>
        <end position="169"/>
    </location>
</feature>
<proteinExistence type="inferred from homology"/>
<dbReference type="Proteomes" id="UP001209257">
    <property type="component" value="Unassembled WGS sequence"/>
</dbReference>
<comment type="caution">
    <text evidence="7">The sequence shown here is derived from an EMBL/GenBank/DDBJ whole genome shotgun (WGS) entry which is preliminary data.</text>
</comment>
<evidence type="ECO:0000256" key="1">
    <source>
        <dbReference type="ARBA" id="ARBA00007228"/>
    </source>
</evidence>
<keyword evidence="4" id="KW-0949">S-adenosyl-L-methionine</keyword>
<dbReference type="PANTHER" id="PTHR42786">
    <property type="entry name" value="TRNA/RRNA METHYLTRANSFERASE"/>
    <property type="match status" value="1"/>
</dbReference>
<evidence type="ECO:0000313" key="7">
    <source>
        <dbReference type="EMBL" id="MCU7554248.1"/>
    </source>
</evidence>
<evidence type="ECO:0000256" key="3">
    <source>
        <dbReference type="ARBA" id="ARBA00022679"/>
    </source>
</evidence>
<reference evidence="8" key="1">
    <citation type="submission" date="2023-07" db="EMBL/GenBank/DDBJ databases">
        <title>Study on multiphase classification of strain Alteromonas salexigens isolated from the Yellow Sea.</title>
        <authorList>
            <person name="Sun L."/>
        </authorList>
    </citation>
    <scope>NUCLEOTIDE SEQUENCE [LARGE SCALE GENOMIC DNA]</scope>
    <source>
        <strain evidence="8">ASW11-19</strain>
    </source>
</reference>
<feature type="domain" description="tRNA/rRNA methyltransferase SpoU type" evidence="6">
    <location>
        <begin position="8"/>
        <end position="140"/>
    </location>
</feature>
<dbReference type="InterPro" id="IPR029026">
    <property type="entry name" value="tRNA_m1G_MTases_N"/>
</dbReference>
<keyword evidence="8" id="KW-1185">Reference proteome</keyword>
<organism evidence="7 8">
    <name type="scientific">Alteromonas salexigens</name>
    <dbReference type="NCBI Taxonomy" id="2982530"/>
    <lineage>
        <taxon>Bacteria</taxon>
        <taxon>Pseudomonadati</taxon>
        <taxon>Pseudomonadota</taxon>
        <taxon>Gammaproteobacteria</taxon>
        <taxon>Alteromonadales</taxon>
        <taxon>Alteromonadaceae</taxon>
        <taxon>Alteromonas/Salinimonas group</taxon>
        <taxon>Alteromonas</taxon>
    </lineage>
</organism>
<sequence length="169" mass="18883">MLVSAHVSLGLVNPKSAVNVASILRAAGCYGVDHVLYTGQRYRYAKDFNADTRAFHKMIPTIGVEDLFECKPTASKVVVVELVEGAIPLPEYSHPDNAFYVFGPEDGSVNENILSRADDVVYVPTFHCMNLAATANVLLYDRMSKRRYDASNERIRQSRDQNNRTRVLS</sequence>
<feature type="compositionally biased region" description="Basic and acidic residues" evidence="5">
    <location>
        <begin position="150"/>
        <end position="163"/>
    </location>
</feature>
<evidence type="ECO:0000313" key="8">
    <source>
        <dbReference type="Proteomes" id="UP001209257"/>
    </source>
</evidence>
<accession>A0ABT2VP51</accession>
<comment type="similarity">
    <text evidence="1">Belongs to the class IV-like SAM-binding methyltransferase superfamily. RNA methyltransferase TrmH family.</text>
</comment>
<name>A0ABT2VP51_9ALTE</name>
<dbReference type="PANTHER" id="PTHR42786:SF6">
    <property type="entry name" value="TRNA_RRNA METHYLTRANSFERASE SPOU TYPE DOMAIN-CONTAINING PROTEIN"/>
    <property type="match status" value="1"/>
</dbReference>
<evidence type="ECO:0000256" key="2">
    <source>
        <dbReference type="ARBA" id="ARBA00022603"/>
    </source>
</evidence>
<gene>
    <name evidence="7" type="ORF">OCL06_06530</name>
</gene>
<keyword evidence="3" id="KW-0808">Transferase</keyword>
<evidence type="ECO:0000259" key="6">
    <source>
        <dbReference type="Pfam" id="PF00588"/>
    </source>
</evidence>
<dbReference type="InterPro" id="IPR029028">
    <property type="entry name" value="Alpha/beta_knot_MTases"/>
</dbReference>
<dbReference type="InterPro" id="IPR001537">
    <property type="entry name" value="SpoU_MeTrfase"/>
</dbReference>
<dbReference type="EMBL" id="JAOTJC010000006">
    <property type="protein sequence ID" value="MCU7554248.1"/>
    <property type="molecule type" value="Genomic_DNA"/>
</dbReference>
<dbReference type="InterPro" id="IPR004384">
    <property type="entry name" value="RNA_MeTrfase_TrmJ/LasT"/>
</dbReference>
<evidence type="ECO:0000256" key="4">
    <source>
        <dbReference type="ARBA" id="ARBA00022691"/>
    </source>
</evidence>
<protein>
    <submittedName>
        <fullName evidence="7">TrmH family RNA methyltransferase</fullName>
    </submittedName>
</protein>
<dbReference type="GO" id="GO:0032259">
    <property type="term" value="P:methylation"/>
    <property type="evidence" value="ECO:0007669"/>
    <property type="project" value="UniProtKB-KW"/>
</dbReference>
<dbReference type="RefSeq" id="WP_262992927.1">
    <property type="nucleotide sequence ID" value="NZ_JAOTJC010000006.1"/>
</dbReference>
<dbReference type="Gene3D" id="3.40.1280.10">
    <property type="match status" value="1"/>
</dbReference>
<dbReference type="Pfam" id="PF00588">
    <property type="entry name" value="SpoU_methylase"/>
    <property type="match status" value="1"/>
</dbReference>
<evidence type="ECO:0000256" key="5">
    <source>
        <dbReference type="SAM" id="MobiDB-lite"/>
    </source>
</evidence>
<dbReference type="SUPFAM" id="SSF75217">
    <property type="entry name" value="alpha/beta knot"/>
    <property type="match status" value="1"/>
</dbReference>